<organism evidence="5 6">
    <name type="scientific">Thermoactinomyces intermedius</name>
    <dbReference type="NCBI Taxonomy" id="2024"/>
    <lineage>
        <taxon>Bacteria</taxon>
        <taxon>Bacillati</taxon>
        <taxon>Bacillota</taxon>
        <taxon>Bacilli</taxon>
        <taxon>Bacillales</taxon>
        <taxon>Thermoactinomycetaceae</taxon>
        <taxon>Thermoactinomyces</taxon>
    </lineage>
</organism>
<dbReference type="Gene3D" id="2.40.50.90">
    <property type="match status" value="1"/>
</dbReference>
<dbReference type="PANTHER" id="PTHR12302:SF3">
    <property type="entry name" value="SERINE_THREONINE-PROTEIN KINASE 31"/>
    <property type="match status" value="1"/>
</dbReference>
<dbReference type="PROSITE" id="PS01123">
    <property type="entry name" value="TNASE_1"/>
    <property type="match status" value="1"/>
</dbReference>
<evidence type="ECO:0000313" key="6">
    <source>
        <dbReference type="Proteomes" id="UP000633619"/>
    </source>
</evidence>
<dbReference type="PANTHER" id="PTHR12302">
    <property type="entry name" value="EBNA2 BINDING PROTEIN P100"/>
    <property type="match status" value="1"/>
</dbReference>
<dbReference type="AlphaFoldDB" id="A0A8I1DF06"/>
<reference evidence="5 6" key="1">
    <citation type="submission" date="2020-12" db="EMBL/GenBank/DDBJ databases">
        <title>WGS of Thermoactinomyces spp.</title>
        <authorList>
            <person name="Cheng K."/>
        </authorList>
    </citation>
    <scope>NUCLEOTIDE SEQUENCE [LARGE SCALE GENOMIC DNA]</scope>
    <source>
        <strain evidence="6">CICC 10671\DSM 43846</strain>
    </source>
</reference>
<evidence type="ECO:0000256" key="3">
    <source>
        <dbReference type="ARBA" id="ARBA00022801"/>
    </source>
</evidence>
<dbReference type="InterPro" id="IPR035437">
    <property type="entry name" value="SNase_OB-fold_sf"/>
</dbReference>
<dbReference type="GO" id="GO:0003676">
    <property type="term" value="F:nucleic acid binding"/>
    <property type="evidence" value="ECO:0007669"/>
    <property type="project" value="InterPro"/>
</dbReference>
<dbReference type="EMBL" id="JAECVW010000004">
    <property type="protein sequence ID" value="MBH8595497.1"/>
    <property type="molecule type" value="Genomic_DNA"/>
</dbReference>
<protein>
    <submittedName>
        <fullName evidence="5">Thermonuclease family protein</fullName>
    </submittedName>
</protein>
<dbReference type="InterPro" id="IPR002071">
    <property type="entry name" value="Thermonucl_AS"/>
</dbReference>
<evidence type="ECO:0000259" key="4">
    <source>
        <dbReference type="PROSITE" id="PS50830"/>
    </source>
</evidence>
<dbReference type="InterPro" id="IPR016071">
    <property type="entry name" value="Staphylococal_nuclease_OB-fold"/>
</dbReference>
<gene>
    <name evidence="5" type="ORF">I8U20_09145</name>
</gene>
<dbReference type="Proteomes" id="UP000633619">
    <property type="component" value="Unassembled WGS sequence"/>
</dbReference>
<accession>A0A8I1DF06</accession>
<dbReference type="SMART" id="SM00318">
    <property type="entry name" value="SNc"/>
    <property type="match status" value="1"/>
</dbReference>
<evidence type="ECO:0000256" key="2">
    <source>
        <dbReference type="ARBA" id="ARBA00022759"/>
    </source>
</evidence>
<comment type="caution">
    <text evidence="5">The sequence shown here is derived from an EMBL/GenBank/DDBJ whole genome shotgun (WGS) entry which is preliminary data.</text>
</comment>
<dbReference type="GO" id="GO:0016787">
    <property type="term" value="F:hydrolase activity"/>
    <property type="evidence" value="ECO:0007669"/>
    <property type="project" value="UniProtKB-KW"/>
</dbReference>
<dbReference type="GO" id="GO:0004519">
    <property type="term" value="F:endonuclease activity"/>
    <property type="evidence" value="ECO:0007669"/>
    <property type="project" value="UniProtKB-KW"/>
</dbReference>
<evidence type="ECO:0000256" key="1">
    <source>
        <dbReference type="ARBA" id="ARBA00022722"/>
    </source>
</evidence>
<keyword evidence="2" id="KW-0255">Endonuclease</keyword>
<dbReference type="Pfam" id="PF00565">
    <property type="entry name" value="SNase"/>
    <property type="match status" value="1"/>
</dbReference>
<sequence>MPPVNKRIPIEVVRVIDGDTLKIKRNQKLERVRLLYIDAPELNSANLLEHFKALEARKYIVSLIHRGRSVTIEQGAFKRDHYGRILAHVYVDDMHLQPLLLKRGLARCVIPNRARKLKSERKYLKEFRRLEIMAQKAGRGIWEYEQNNGTILSRVKSIQS</sequence>
<feature type="domain" description="TNase-like" evidence="4">
    <location>
        <begin position="6"/>
        <end position="144"/>
    </location>
</feature>
<dbReference type="SUPFAM" id="SSF50199">
    <property type="entry name" value="Staphylococcal nuclease"/>
    <property type="match status" value="1"/>
</dbReference>
<keyword evidence="6" id="KW-1185">Reference proteome</keyword>
<keyword evidence="1" id="KW-0540">Nuclease</keyword>
<dbReference type="PROSITE" id="PS50830">
    <property type="entry name" value="TNASE_3"/>
    <property type="match status" value="1"/>
</dbReference>
<name>A0A8I1DF06_THEIN</name>
<proteinExistence type="predicted"/>
<keyword evidence="3" id="KW-0378">Hydrolase</keyword>
<evidence type="ECO:0000313" key="5">
    <source>
        <dbReference type="EMBL" id="MBH8595497.1"/>
    </source>
</evidence>